<keyword evidence="2" id="KW-1185">Reference proteome</keyword>
<evidence type="ECO:0000313" key="2">
    <source>
        <dbReference type="Proteomes" id="UP000198736"/>
    </source>
</evidence>
<dbReference type="Proteomes" id="UP000198736">
    <property type="component" value="Unassembled WGS sequence"/>
</dbReference>
<gene>
    <name evidence="1" type="ORF">COMA2_210027</name>
</gene>
<organism evidence="1 2">
    <name type="scientific">Candidatus Nitrospira nitrificans</name>
    <dbReference type="NCBI Taxonomy" id="1742973"/>
    <lineage>
        <taxon>Bacteria</taxon>
        <taxon>Pseudomonadati</taxon>
        <taxon>Nitrospirota</taxon>
        <taxon>Nitrospiria</taxon>
        <taxon>Nitrospirales</taxon>
        <taxon>Nitrospiraceae</taxon>
        <taxon>Nitrospira</taxon>
    </lineage>
</organism>
<dbReference type="OrthoDB" id="9805695at2"/>
<sequence length="82" mass="9179">MTKCTRCQGLMVEDHYLDFEGTYGHMWAKAHRCMNCGSVHDSVIEQHRLAKPQPALVLANGKLHDEADDCDEDAQPVVLRAA</sequence>
<evidence type="ECO:0000313" key="1">
    <source>
        <dbReference type="EMBL" id="CUS36226.1"/>
    </source>
</evidence>
<name>A0A0S4LMA7_9BACT</name>
<dbReference type="RefSeq" id="WP_090897697.1">
    <property type="nucleotide sequence ID" value="NZ_CZPZ01000014.1"/>
</dbReference>
<proteinExistence type="predicted"/>
<dbReference type="EMBL" id="CZPZ01000014">
    <property type="protein sequence ID" value="CUS36226.1"/>
    <property type="molecule type" value="Genomic_DNA"/>
</dbReference>
<protein>
    <submittedName>
        <fullName evidence="1">Uncharacterized protein</fullName>
    </submittedName>
</protein>
<dbReference type="AlphaFoldDB" id="A0A0S4LMA7"/>
<reference evidence="2" key="1">
    <citation type="submission" date="2015-10" db="EMBL/GenBank/DDBJ databases">
        <authorList>
            <person name="Luecker S."/>
            <person name="Luecker S."/>
        </authorList>
    </citation>
    <scope>NUCLEOTIDE SEQUENCE [LARGE SCALE GENOMIC DNA]</scope>
</reference>
<accession>A0A0S4LMA7</accession>